<dbReference type="GO" id="GO:0016853">
    <property type="term" value="F:isomerase activity"/>
    <property type="evidence" value="ECO:0007669"/>
    <property type="project" value="UniProtKB-KW"/>
</dbReference>
<sequence>MKLAYQVAMPDLESSPLLTAYQGSLEDSFRHLAENGYQGIELMVRDPQKLDPELLNRLTSTYGLEVVMLATGEIWAQDHISLSSSNPENRLRCIKRFKEFIDCAAPYHAQVNIGRVRGELVPGIPPETTLDLAVDAFRQLASYAEDKGVTIALEPVNFLQCNFINSTAEGRDIVDRVGYQNFRIMLDVFHMNIQDADIFKEIQRSKGYFSYVHLCDNNRLYPGNCGLDFPKIMQSLHAVDYEDYVSVEVLQFPSGDIALTKSAQCLLPLL</sequence>
<dbReference type="InterPro" id="IPR036237">
    <property type="entry name" value="Xyl_isomerase-like_sf"/>
</dbReference>
<dbReference type="RefSeq" id="WP_136890671.1">
    <property type="nucleotide sequence ID" value="NZ_CP034413.3"/>
</dbReference>
<dbReference type="InterPro" id="IPR013022">
    <property type="entry name" value="Xyl_isomerase-like_TIM-brl"/>
</dbReference>
<feature type="domain" description="Xylose isomerase-like TIM barrel" evidence="1">
    <location>
        <begin position="29"/>
        <end position="250"/>
    </location>
</feature>
<evidence type="ECO:0000259" key="1">
    <source>
        <dbReference type="Pfam" id="PF01261"/>
    </source>
</evidence>
<reference evidence="3" key="1">
    <citation type="submission" date="2018-12" db="EMBL/GenBank/DDBJ databases">
        <title>Dusodibacter welbiota gen. nov., sp. nov., isolated from human faeces and emended description of the Oscillibacter genus.</title>
        <authorList>
            <person name="Le Roy T."/>
            <person name="Van der Smissen P."/>
            <person name="Delzenne N."/>
            <person name="Muccioli G."/>
            <person name="Collet J.F."/>
            <person name="Cani P.D."/>
        </authorList>
    </citation>
    <scope>NUCLEOTIDE SEQUENCE [LARGE SCALE GENOMIC DNA]</scope>
    <source>
        <strain evidence="3">J115</strain>
    </source>
</reference>
<dbReference type="Pfam" id="PF01261">
    <property type="entry name" value="AP_endonuc_2"/>
    <property type="match status" value="1"/>
</dbReference>
<evidence type="ECO:0000313" key="3">
    <source>
        <dbReference type="Proteomes" id="UP000298642"/>
    </source>
</evidence>
<protein>
    <submittedName>
        <fullName evidence="2">Sugar phosphate isomerase/epimerase</fullName>
    </submittedName>
</protein>
<accession>A0A4D7AJU4</accession>
<organism evidence="2 3">
    <name type="scientific">Dysosmobacter welbionis</name>
    <dbReference type="NCBI Taxonomy" id="2093857"/>
    <lineage>
        <taxon>Bacteria</taxon>
        <taxon>Bacillati</taxon>
        <taxon>Bacillota</taxon>
        <taxon>Clostridia</taxon>
        <taxon>Eubacteriales</taxon>
        <taxon>Oscillospiraceae</taxon>
        <taxon>Dysosmobacter</taxon>
    </lineage>
</organism>
<dbReference type="EMBL" id="CP034413">
    <property type="protein sequence ID" value="QCI57941.1"/>
    <property type="molecule type" value="Genomic_DNA"/>
</dbReference>
<evidence type="ECO:0000313" key="2">
    <source>
        <dbReference type="EMBL" id="QCI57941.1"/>
    </source>
</evidence>
<gene>
    <name evidence="2" type="ORF">EIO64_00780</name>
</gene>
<keyword evidence="3" id="KW-1185">Reference proteome</keyword>
<dbReference type="KEGG" id="obj:EIO64_00780"/>
<name>A0A4D7AJU4_9FIRM</name>
<dbReference type="Proteomes" id="UP000298642">
    <property type="component" value="Chromosome"/>
</dbReference>
<proteinExistence type="predicted"/>
<keyword evidence="2" id="KW-0413">Isomerase</keyword>
<dbReference type="PANTHER" id="PTHR12110">
    <property type="entry name" value="HYDROXYPYRUVATE ISOMERASE"/>
    <property type="match status" value="1"/>
</dbReference>
<dbReference type="SUPFAM" id="SSF51658">
    <property type="entry name" value="Xylose isomerase-like"/>
    <property type="match status" value="1"/>
</dbReference>
<dbReference type="GeneID" id="89521270"/>
<dbReference type="InterPro" id="IPR050312">
    <property type="entry name" value="IolE/XylAMocC-like"/>
</dbReference>
<dbReference type="PANTHER" id="PTHR12110:SF21">
    <property type="entry name" value="XYLOSE ISOMERASE-LIKE TIM BARREL DOMAIN-CONTAINING PROTEIN"/>
    <property type="match status" value="1"/>
</dbReference>
<dbReference type="AlphaFoldDB" id="A0A4D7AJU4"/>
<dbReference type="Gene3D" id="3.20.20.150">
    <property type="entry name" value="Divalent-metal-dependent TIM barrel enzymes"/>
    <property type="match status" value="1"/>
</dbReference>